<dbReference type="CDD" id="cd00077">
    <property type="entry name" value="HDc"/>
    <property type="match status" value="1"/>
</dbReference>
<dbReference type="SUPFAM" id="SSF109604">
    <property type="entry name" value="HD-domain/PDEase-like"/>
    <property type="match status" value="1"/>
</dbReference>
<dbReference type="KEGG" id="pswu:SY83_21690"/>
<proteinExistence type="predicted"/>
<keyword evidence="2" id="KW-0808">Transferase</keyword>
<dbReference type="PANTHER" id="PTHR43155:SF2">
    <property type="entry name" value="CYCLIC DI-GMP PHOSPHODIESTERASE PA4108"/>
    <property type="match status" value="1"/>
</dbReference>
<dbReference type="Proteomes" id="UP000076927">
    <property type="component" value="Chromosome"/>
</dbReference>
<dbReference type="PATRIC" id="fig|1178515.4.peg.4396"/>
<dbReference type="Pfam" id="PF13487">
    <property type="entry name" value="HD_5"/>
    <property type="match status" value="1"/>
</dbReference>
<dbReference type="PROSITE" id="PS51832">
    <property type="entry name" value="HD_GYP"/>
    <property type="match status" value="1"/>
</dbReference>
<sequence>MRLIPIHRCEPGMKLGRKIYNEEGLVLLSEQVELTGGLIRRLEQMGIAYIYIADARTEDVTIPDLISDDTRRRVMFEIRSNFKRIMDEAGRKRNVVQPTMGKDFRNVMQVLIDDLGSHKDAMIMLTNMSITDLYLYEHSLNVCIYSTMLGMADGYNREELMTLGLGALLHDVGKTKIPVEILHKPHALSESEFETMKKHAELGFRILKDEPNIPLLSAHCAFQHHERMNGTGYPRGIGGEDIHDYAKWIGLVDSYDAMISHRVYRKAMLPHQAMEMLYTGSGTLYEQSKLEAFRDKVALYPVGVSVMLHSGEKGVVVDINSSFPQRPIIRVLQDAEGQDLKQMYEIDLSKNLNVMIAQVNDQFV</sequence>
<name>A0A172TN58_9BACL</name>
<protein>
    <submittedName>
        <fullName evidence="2">Histidine kinase</fullName>
    </submittedName>
</protein>
<keyword evidence="2" id="KW-0418">Kinase</keyword>
<dbReference type="GO" id="GO:0016301">
    <property type="term" value="F:kinase activity"/>
    <property type="evidence" value="ECO:0007669"/>
    <property type="project" value="UniProtKB-KW"/>
</dbReference>
<accession>A0A172TN58</accession>
<dbReference type="EMBL" id="CP011388">
    <property type="protein sequence ID" value="ANE48460.1"/>
    <property type="molecule type" value="Genomic_DNA"/>
</dbReference>
<dbReference type="AlphaFoldDB" id="A0A172TN58"/>
<dbReference type="PANTHER" id="PTHR43155">
    <property type="entry name" value="CYCLIC DI-GMP PHOSPHODIESTERASE PA4108-RELATED"/>
    <property type="match status" value="1"/>
</dbReference>
<dbReference type="SMART" id="SM00471">
    <property type="entry name" value="HDc"/>
    <property type="match status" value="1"/>
</dbReference>
<organism evidence="2 3">
    <name type="scientific">Paenibacillus swuensis</name>
    <dbReference type="NCBI Taxonomy" id="1178515"/>
    <lineage>
        <taxon>Bacteria</taxon>
        <taxon>Bacillati</taxon>
        <taxon>Bacillota</taxon>
        <taxon>Bacilli</taxon>
        <taxon>Bacillales</taxon>
        <taxon>Paenibacillaceae</taxon>
        <taxon>Paenibacillus</taxon>
    </lineage>
</organism>
<evidence type="ECO:0000313" key="3">
    <source>
        <dbReference type="Proteomes" id="UP000076927"/>
    </source>
</evidence>
<reference evidence="2 3" key="1">
    <citation type="submission" date="2015-01" db="EMBL/GenBank/DDBJ databases">
        <title>Paenibacillus swuensis/DY6/whole genome sequencing.</title>
        <authorList>
            <person name="Kim M.K."/>
            <person name="Srinivasan S."/>
            <person name="Lee J.-J."/>
        </authorList>
    </citation>
    <scope>NUCLEOTIDE SEQUENCE [LARGE SCALE GENOMIC DNA]</scope>
    <source>
        <strain evidence="2 3">DY6</strain>
    </source>
</reference>
<dbReference type="InterPro" id="IPR003607">
    <property type="entry name" value="HD/PDEase_dom"/>
</dbReference>
<evidence type="ECO:0000313" key="2">
    <source>
        <dbReference type="EMBL" id="ANE48460.1"/>
    </source>
</evidence>
<dbReference type="STRING" id="1178515.SY83_21690"/>
<evidence type="ECO:0000259" key="1">
    <source>
        <dbReference type="PROSITE" id="PS51832"/>
    </source>
</evidence>
<dbReference type="OrthoDB" id="9759601at2"/>
<feature type="domain" description="HD-GYP" evidence="1">
    <location>
        <begin position="113"/>
        <end position="309"/>
    </location>
</feature>
<dbReference type="InterPro" id="IPR037522">
    <property type="entry name" value="HD_GYP_dom"/>
</dbReference>
<dbReference type="Gene3D" id="1.10.3210.10">
    <property type="entry name" value="Hypothetical protein af1432"/>
    <property type="match status" value="1"/>
</dbReference>
<gene>
    <name evidence="2" type="ORF">SY83_21690</name>
</gene>
<keyword evidence="3" id="KW-1185">Reference proteome</keyword>